<dbReference type="InterPro" id="IPR017871">
    <property type="entry name" value="ABC_transporter-like_CS"/>
</dbReference>
<evidence type="ECO:0000256" key="3">
    <source>
        <dbReference type="ARBA" id="ARBA00022840"/>
    </source>
</evidence>
<dbReference type="InterPro" id="IPR015854">
    <property type="entry name" value="ABC_transpr_LolD-like"/>
</dbReference>
<dbReference type="InterPro" id="IPR003439">
    <property type="entry name" value="ABC_transporter-like_ATP-bd"/>
</dbReference>
<dbReference type="InterPro" id="IPR003593">
    <property type="entry name" value="AAA+_ATPase"/>
</dbReference>
<keyword evidence="1" id="KW-0813">Transport</keyword>
<dbReference type="GO" id="GO:0005524">
    <property type="term" value="F:ATP binding"/>
    <property type="evidence" value="ECO:0007669"/>
    <property type="project" value="UniProtKB-KW"/>
</dbReference>
<keyword evidence="2" id="KW-0547">Nucleotide-binding</keyword>
<comment type="similarity">
    <text evidence="4">Belongs to the ABC transporter superfamily. Macrolide exporter (TC 3.A.1.122) family.</text>
</comment>
<dbReference type="GO" id="GO:0016887">
    <property type="term" value="F:ATP hydrolysis activity"/>
    <property type="evidence" value="ECO:0007669"/>
    <property type="project" value="InterPro"/>
</dbReference>
<evidence type="ECO:0000256" key="2">
    <source>
        <dbReference type="ARBA" id="ARBA00022741"/>
    </source>
</evidence>
<dbReference type="PROSITE" id="PS00211">
    <property type="entry name" value="ABC_TRANSPORTER_1"/>
    <property type="match status" value="1"/>
</dbReference>
<dbReference type="Pfam" id="PF00005">
    <property type="entry name" value="ABC_tran"/>
    <property type="match status" value="1"/>
</dbReference>
<dbReference type="PANTHER" id="PTHR24220">
    <property type="entry name" value="IMPORT ATP-BINDING PROTEIN"/>
    <property type="match status" value="1"/>
</dbReference>
<sequence length="247" mass="27455">MVRWNPQLPKTPVETANLNSQIKIRVRGLVKTFVSNGNRVEVLKGLDLDIFPGETLGVVGASGVGKSTLLHILGTLERPTAGQILWDGEEVFKLDDRRLAEFRNRKIGFVFQFHHLLPEFNALENVMMPALIARRPPQEARERAEQILMQVGLKDRLGHRVSTLSGGEQQRVAVARALVMEPEVLLADEPTGNLDPRSGMQVQELLLALNREKGLTSVIVTHNREMAAVLDRQITLADGKAKILRGD</sequence>
<feature type="domain" description="ABC transporter" evidence="5">
    <location>
        <begin position="24"/>
        <end position="246"/>
    </location>
</feature>
<dbReference type="PROSITE" id="PS50893">
    <property type="entry name" value="ABC_TRANSPORTER_2"/>
    <property type="match status" value="1"/>
</dbReference>
<evidence type="ECO:0000256" key="1">
    <source>
        <dbReference type="ARBA" id="ARBA00022448"/>
    </source>
</evidence>
<dbReference type="AlphaFoldDB" id="A0A7C5AN22"/>
<dbReference type="CDD" id="cd03255">
    <property type="entry name" value="ABC_MJ0796_LolCDE_FtsE"/>
    <property type="match status" value="1"/>
</dbReference>
<protein>
    <submittedName>
        <fullName evidence="6">ABC transporter ATP-binding protein</fullName>
    </submittedName>
</protein>
<comment type="caution">
    <text evidence="6">The sequence shown here is derived from an EMBL/GenBank/DDBJ whole genome shotgun (WGS) entry which is preliminary data.</text>
</comment>
<dbReference type="PANTHER" id="PTHR24220:SF689">
    <property type="entry name" value="LIPOPROTEIN-RELEASING SYSTEM ATP-BINDING PROTEIN LOLD"/>
    <property type="match status" value="1"/>
</dbReference>
<dbReference type="SUPFAM" id="SSF52540">
    <property type="entry name" value="P-loop containing nucleoside triphosphate hydrolases"/>
    <property type="match status" value="1"/>
</dbReference>
<dbReference type="InterPro" id="IPR017911">
    <property type="entry name" value="MacB-like_ATP-bd"/>
</dbReference>
<dbReference type="Gene3D" id="3.40.50.300">
    <property type="entry name" value="P-loop containing nucleotide triphosphate hydrolases"/>
    <property type="match status" value="1"/>
</dbReference>
<dbReference type="FunFam" id="3.40.50.300:FF:000032">
    <property type="entry name" value="Export ABC transporter ATP-binding protein"/>
    <property type="match status" value="1"/>
</dbReference>
<dbReference type="EMBL" id="DTKJ01000059">
    <property type="protein sequence ID" value="HGZ12293.1"/>
    <property type="molecule type" value="Genomic_DNA"/>
</dbReference>
<reference evidence="6" key="1">
    <citation type="journal article" date="2020" name="mSystems">
        <title>Genome- and Community-Level Interaction Insights into Carbon Utilization and Element Cycling Functions of Hydrothermarchaeota in Hydrothermal Sediment.</title>
        <authorList>
            <person name="Zhou Z."/>
            <person name="Liu Y."/>
            <person name="Xu W."/>
            <person name="Pan J."/>
            <person name="Luo Z.H."/>
            <person name="Li M."/>
        </authorList>
    </citation>
    <scope>NUCLEOTIDE SEQUENCE [LARGE SCALE GENOMIC DNA]</scope>
    <source>
        <strain evidence="6">SpSt-853</strain>
    </source>
</reference>
<dbReference type="GO" id="GO:0098796">
    <property type="term" value="C:membrane protein complex"/>
    <property type="evidence" value="ECO:0007669"/>
    <property type="project" value="UniProtKB-ARBA"/>
</dbReference>
<organism evidence="6">
    <name type="scientific">Desulfobacca acetoxidans</name>
    <dbReference type="NCBI Taxonomy" id="60893"/>
    <lineage>
        <taxon>Bacteria</taxon>
        <taxon>Pseudomonadati</taxon>
        <taxon>Thermodesulfobacteriota</taxon>
        <taxon>Desulfobaccia</taxon>
        <taxon>Desulfobaccales</taxon>
        <taxon>Desulfobaccaceae</taxon>
        <taxon>Desulfobacca</taxon>
    </lineage>
</organism>
<dbReference type="InterPro" id="IPR027417">
    <property type="entry name" value="P-loop_NTPase"/>
</dbReference>
<dbReference type="SMART" id="SM00382">
    <property type="entry name" value="AAA"/>
    <property type="match status" value="1"/>
</dbReference>
<name>A0A7C5AN22_9BACT</name>
<evidence type="ECO:0000259" key="5">
    <source>
        <dbReference type="PROSITE" id="PS50893"/>
    </source>
</evidence>
<dbReference type="GO" id="GO:0005886">
    <property type="term" value="C:plasma membrane"/>
    <property type="evidence" value="ECO:0007669"/>
    <property type="project" value="TreeGrafter"/>
</dbReference>
<evidence type="ECO:0000313" key="6">
    <source>
        <dbReference type="EMBL" id="HGZ12293.1"/>
    </source>
</evidence>
<gene>
    <name evidence="6" type="ORF">ENW48_08745</name>
</gene>
<accession>A0A7C5AN22</accession>
<evidence type="ECO:0000256" key="4">
    <source>
        <dbReference type="ARBA" id="ARBA00038388"/>
    </source>
</evidence>
<proteinExistence type="inferred from homology"/>
<dbReference type="GO" id="GO:0022857">
    <property type="term" value="F:transmembrane transporter activity"/>
    <property type="evidence" value="ECO:0007669"/>
    <property type="project" value="TreeGrafter"/>
</dbReference>
<keyword evidence="3 6" id="KW-0067">ATP-binding</keyword>